<feature type="compositionally biased region" description="Low complexity" evidence="1">
    <location>
        <begin position="190"/>
        <end position="208"/>
    </location>
</feature>
<dbReference type="Gene3D" id="2.30.30.40">
    <property type="entry name" value="SH3 Domains"/>
    <property type="match status" value="1"/>
</dbReference>
<dbReference type="Proteomes" id="UP000223071">
    <property type="component" value="Unassembled WGS sequence"/>
</dbReference>
<keyword evidence="2" id="KW-0472">Membrane</keyword>
<organism evidence="3 4">
    <name type="scientific">Tepidiforma thermophila (strain KCTC 52669 / CGMCC 1.13589 / G233)</name>
    <dbReference type="NCBI Taxonomy" id="2761530"/>
    <lineage>
        <taxon>Bacteria</taxon>
        <taxon>Bacillati</taxon>
        <taxon>Chloroflexota</taxon>
        <taxon>Tepidiformia</taxon>
        <taxon>Tepidiformales</taxon>
        <taxon>Tepidiformaceae</taxon>
        <taxon>Tepidiforma</taxon>
    </lineage>
</organism>
<keyword evidence="4" id="KW-1185">Reference proteome</keyword>
<accession>A0A2A9HJG5</accession>
<dbReference type="AlphaFoldDB" id="A0A2A9HJG5"/>
<evidence type="ECO:0000256" key="1">
    <source>
        <dbReference type="SAM" id="MobiDB-lite"/>
    </source>
</evidence>
<gene>
    <name evidence="3" type="ORF">A9A59_2451</name>
</gene>
<keyword evidence="2" id="KW-0812">Transmembrane</keyword>
<feature type="region of interest" description="Disordered" evidence="1">
    <location>
        <begin position="179"/>
        <end position="224"/>
    </location>
</feature>
<evidence type="ECO:0000313" key="3">
    <source>
        <dbReference type="EMBL" id="PFG75185.1"/>
    </source>
</evidence>
<proteinExistence type="predicted"/>
<feature type="compositionally biased region" description="Pro residues" evidence="1">
    <location>
        <begin position="61"/>
        <end position="70"/>
    </location>
</feature>
<comment type="caution">
    <text evidence="3">The sequence shown here is derived from an EMBL/GenBank/DDBJ whole genome shotgun (WGS) entry which is preliminary data.</text>
</comment>
<evidence type="ECO:0000256" key="2">
    <source>
        <dbReference type="SAM" id="Phobius"/>
    </source>
</evidence>
<dbReference type="CDD" id="cd15489">
    <property type="entry name" value="PHD_SF"/>
    <property type="match status" value="1"/>
</dbReference>
<protein>
    <submittedName>
        <fullName evidence="3">RING finger family protein</fullName>
    </submittedName>
</protein>
<sequence>MSVQQRFCPLCDRAFDDGEAVLRCTGCGVLHHPGCWVANNGCATREPHQSSPQAIAYGAPGRPPGEPAPHPGEGTRVAPPPPAPAAPGAMPPRPQGSEPEPVIGTTFVRRQLPDDVAPPVGSGPRRYQPPRDEPLPRKPLPRIYERHRWLTYWYIPLAVLLAVGVAFGITWAADRLTGSEPARPDPTPTAAPAATATPTAPAFSTPGPTGSPAPPTPAVTASVGPGRFTAGQRLIVTGTGDCLNVRTNPGTENDAIICLQDGAEVRVTGGPQQAGNFTWWKVQTTLGEGWAVENYLTPAP</sequence>
<name>A0A2A9HJG5_TEPT2</name>
<dbReference type="EMBL" id="PDJQ01000001">
    <property type="protein sequence ID" value="PFG75185.1"/>
    <property type="molecule type" value="Genomic_DNA"/>
</dbReference>
<feature type="transmembrane region" description="Helical" evidence="2">
    <location>
        <begin position="152"/>
        <end position="173"/>
    </location>
</feature>
<feature type="compositionally biased region" description="Pro residues" evidence="1">
    <location>
        <begin position="78"/>
        <end position="94"/>
    </location>
</feature>
<dbReference type="RefSeq" id="WP_098504518.1">
    <property type="nucleotide sequence ID" value="NZ_PDJQ01000001.1"/>
</dbReference>
<reference evidence="3 4" key="1">
    <citation type="submission" date="2017-09" db="EMBL/GenBank/DDBJ databases">
        <title>Sequencing the genomes of two abundant thermophiles in Great Basin hot springs: Thermocrinis jamiesonii and novel Chloroflexi Thermoflexus hugenholtzii.</title>
        <authorList>
            <person name="Hedlund B."/>
        </authorList>
    </citation>
    <scope>NUCLEOTIDE SEQUENCE [LARGE SCALE GENOMIC DNA]</scope>
    <source>
        <strain evidence="3 4">G233</strain>
    </source>
</reference>
<feature type="region of interest" description="Disordered" evidence="1">
    <location>
        <begin position="45"/>
        <end position="139"/>
    </location>
</feature>
<evidence type="ECO:0000313" key="4">
    <source>
        <dbReference type="Proteomes" id="UP000223071"/>
    </source>
</evidence>
<keyword evidence="2" id="KW-1133">Transmembrane helix</keyword>